<feature type="domain" description="Pyrroline-5-carboxylate reductase catalytic N-terminal" evidence="1">
    <location>
        <begin position="3"/>
        <end position="79"/>
    </location>
</feature>
<evidence type="ECO:0000259" key="1">
    <source>
        <dbReference type="Pfam" id="PF03807"/>
    </source>
</evidence>
<dbReference type="InterPro" id="IPR036291">
    <property type="entry name" value="NAD(P)-bd_dom_sf"/>
</dbReference>
<dbReference type="InterPro" id="IPR008927">
    <property type="entry name" value="6-PGluconate_DH-like_C_sf"/>
</dbReference>
<protein>
    <submittedName>
        <fullName evidence="2">NAD(P)-dependent oxidoreductase</fullName>
    </submittedName>
</protein>
<evidence type="ECO:0000313" key="2">
    <source>
        <dbReference type="EMBL" id="MBE6501223.1"/>
    </source>
</evidence>
<evidence type="ECO:0000313" key="3">
    <source>
        <dbReference type="Proteomes" id="UP000783037"/>
    </source>
</evidence>
<dbReference type="SUPFAM" id="SSF48179">
    <property type="entry name" value="6-phosphogluconate dehydrogenase C-terminal domain-like"/>
    <property type="match status" value="1"/>
</dbReference>
<dbReference type="InterPro" id="IPR013328">
    <property type="entry name" value="6PGD_dom2"/>
</dbReference>
<reference evidence="2" key="1">
    <citation type="submission" date="2019-04" db="EMBL/GenBank/DDBJ databases">
        <title>Evolution of Biomass-Degrading Anaerobic Consortia Revealed by Metagenomics.</title>
        <authorList>
            <person name="Peng X."/>
        </authorList>
    </citation>
    <scope>NUCLEOTIDE SEQUENCE</scope>
    <source>
        <strain evidence="2">SIG18</strain>
    </source>
</reference>
<name>A0A8T3V3W5_9EURY</name>
<dbReference type="Pfam" id="PF03807">
    <property type="entry name" value="F420_oxidored"/>
    <property type="match status" value="1"/>
</dbReference>
<accession>A0A8T3V3W5</accession>
<dbReference type="Proteomes" id="UP000783037">
    <property type="component" value="Unassembled WGS sequence"/>
</dbReference>
<dbReference type="InterPro" id="IPR028939">
    <property type="entry name" value="P5C_Rdtase_cat_N"/>
</dbReference>
<comment type="caution">
    <text evidence="2">The sequence shown here is derived from an EMBL/GenBank/DDBJ whole genome shotgun (WGS) entry which is preliminary data.</text>
</comment>
<dbReference type="AlphaFoldDB" id="A0A8T3V3W5"/>
<dbReference type="Gene3D" id="3.40.50.720">
    <property type="entry name" value="NAD(P)-binding Rossmann-like Domain"/>
    <property type="match status" value="1"/>
</dbReference>
<dbReference type="EMBL" id="SUTK01000005">
    <property type="protein sequence ID" value="MBE6501223.1"/>
    <property type="molecule type" value="Genomic_DNA"/>
</dbReference>
<dbReference type="RefSeq" id="WP_303738334.1">
    <property type="nucleotide sequence ID" value="NZ_SUTK01000005.1"/>
</dbReference>
<gene>
    <name evidence="2" type="ORF">E7Z79_02135</name>
</gene>
<organism evidence="2 3">
    <name type="scientific">Methanobrevibacter thaueri</name>
    <dbReference type="NCBI Taxonomy" id="190975"/>
    <lineage>
        <taxon>Archaea</taxon>
        <taxon>Methanobacteriati</taxon>
        <taxon>Methanobacteriota</taxon>
        <taxon>Methanomada group</taxon>
        <taxon>Methanobacteria</taxon>
        <taxon>Methanobacteriales</taxon>
        <taxon>Methanobacteriaceae</taxon>
        <taxon>Methanobrevibacter</taxon>
    </lineage>
</organism>
<sequence>MIIGFIGFGKVSRTLVELLKSDDISFITSAENRSPKTMSNIEKSGIEVLDTFKDVACRSDILISATSPKNALSVAERYGKYAKGIYLDLNNVSPDTASKINEAVDNLVDGAIIGKIDSGNPILYLSGEDAAELLFLNDFIQTEIISANVGDASMLKLLRSTYTKALSALLIESAEIAKSNGLEDEFFEMLSLTEGDDFKEKSLSRINNTLKSSKRKSEELEEIINYFDENELIMVRAALEKLSQYRP</sequence>
<proteinExistence type="predicted"/>
<dbReference type="SUPFAM" id="SSF51735">
    <property type="entry name" value="NAD(P)-binding Rossmann-fold domains"/>
    <property type="match status" value="1"/>
</dbReference>
<dbReference type="Gene3D" id="1.10.1040.10">
    <property type="entry name" value="N-(1-d-carboxylethyl)-l-norvaline Dehydrogenase, domain 2"/>
    <property type="match status" value="1"/>
</dbReference>